<dbReference type="InterPro" id="IPR044015">
    <property type="entry name" value="FBPase_C_dom"/>
</dbReference>
<proteinExistence type="inferred from homology"/>
<dbReference type="PANTHER" id="PTHR11556:SF35">
    <property type="entry name" value="SEDOHEPTULOSE-1,7-BISPHOSPHATASE, CHLOROPLASTIC"/>
    <property type="match status" value="1"/>
</dbReference>
<dbReference type="Gene3D" id="3.30.540.10">
    <property type="entry name" value="Fructose-1,6-Bisphosphatase, subunit A, domain 1"/>
    <property type="match status" value="1"/>
</dbReference>
<comment type="catalytic activity">
    <reaction evidence="1">
        <text>beta-D-fructose 1,6-bisphosphate + H2O = beta-D-fructose 6-phosphate + phosphate</text>
        <dbReference type="Rhea" id="RHEA:11064"/>
        <dbReference type="ChEBI" id="CHEBI:15377"/>
        <dbReference type="ChEBI" id="CHEBI:32966"/>
        <dbReference type="ChEBI" id="CHEBI:43474"/>
        <dbReference type="ChEBI" id="CHEBI:57634"/>
        <dbReference type="EC" id="3.1.3.11"/>
    </reaction>
</comment>
<dbReference type="eggNOG" id="KOG1458">
    <property type="taxonomic scope" value="Eukaryota"/>
</dbReference>
<keyword evidence="6 8" id="KW-0119">Carbohydrate metabolism</keyword>
<evidence type="ECO:0000256" key="2">
    <source>
        <dbReference type="ARBA" id="ARBA00010941"/>
    </source>
</evidence>
<organism evidence="11 12">
    <name type="scientific">Cyanidioschyzon merolae (strain NIES-3377 / 10D)</name>
    <name type="common">Unicellular red alga</name>
    <dbReference type="NCBI Taxonomy" id="280699"/>
    <lineage>
        <taxon>Eukaryota</taxon>
        <taxon>Rhodophyta</taxon>
        <taxon>Bangiophyceae</taxon>
        <taxon>Cyanidiales</taxon>
        <taxon>Cyanidiaceae</taxon>
        <taxon>Cyanidioschyzon</taxon>
    </lineage>
</organism>
<dbReference type="GO" id="GO:0030388">
    <property type="term" value="P:fructose 1,6-bisphosphate metabolic process"/>
    <property type="evidence" value="ECO:0007669"/>
    <property type="project" value="TreeGrafter"/>
</dbReference>
<dbReference type="Gramene" id="CMD041CT">
    <property type="protein sequence ID" value="CMD041CT"/>
    <property type="gene ID" value="CMD041C"/>
</dbReference>
<dbReference type="GO" id="GO:0006000">
    <property type="term" value="P:fructose metabolic process"/>
    <property type="evidence" value="ECO:0007669"/>
    <property type="project" value="TreeGrafter"/>
</dbReference>
<evidence type="ECO:0000256" key="3">
    <source>
        <dbReference type="ARBA" id="ARBA00013093"/>
    </source>
</evidence>
<dbReference type="GO" id="GO:0005737">
    <property type="term" value="C:cytoplasm"/>
    <property type="evidence" value="ECO:0007669"/>
    <property type="project" value="TreeGrafter"/>
</dbReference>
<sequence length="406" mass="44645">MGTETSSLIQYLSQLRHALNVLENVECCTGEDHRQFPVYDAWLDLVAVFMAISVAVKRVGVLVRRQGLSAGARPHEKHLSAASLEQAANRVWVEELVASQRSCVLVSEDDPEPLVIDNATQGKFVVVFDPLTGRAQPPCGEMGAIFGIFRQLGQSDTQGDEFNPRDVLQPARQLVGAGYALYGPAVLLYVSLGAGVQAFTLDGAMNEWIRTSPQVRIPICGHWYSLDEGSESLWDADLRSALHRFKESVSLNGERRSLRRTGSMVADLHRVMLYGGVLLYPPCTAQPQGHLKLLYEAGPLAFLVEQAGGRATDGRLALFDRRPTTLHERVPAYMGSVNDVELLEQLLAKIDRDPMFLLRRSVSVDEWGARSRLSDDVQATQAPWSPLQTVGGVLASVPPFLLEDSD</sequence>
<dbReference type="RefSeq" id="XP_005535415.1">
    <property type="nucleotide sequence ID" value="XM_005535358.1"/>
</dbReference>
<dbReference type="STRING" id="280699.M1V6P9"/>
<evidence type="ECO:0000313" key="12">
    <source>
        <dbReference type="Proteomes" id="UP000007014"/>
    </source>
</evidence>
<evidence type="ECO:0000256" key="1">
    <source>
        <dbReference type="ARBA" id="ARBA00001273"/>
    </source>
</evidence>
<comment type="pathway">
    <text evidence="7">Carbohydrate biosynthesis.</text>
</comment>
<dbReference type="PANTHER" id="PTHR11556">
    <property type="entry name" value="FRUCTOSE-1,6-BISPHOSPHATASE-RELATED"/>
    <property type="match status" value="1"/>
</dbReference>
<reference evidence="11 12" key="1">
    <citation type="journal article" date="2004" name="Nature">
        <title>Genome sequence of the ultrasmall unicellular red alga Cyanidioschyzon merolae 10D.</title>
        <authorList>
            <person name="Matsuzaki M."/>
            <person name="Misumi O."/>
            <person name="Shin-i T."/>
            <person name="Maruyama S."/>
            <person name="Takahara M."/>
            <person name="Miyagishima S."/>
            <person name="Mori T."/>
            <person name="Nishida K."/>
            <person name="Yagisawa F."/>
            <person name="Nishida K."/>
            <person name="Yoshida Y."/>
            <person name="Nishimura Y."/>
            <person name="Nakao S."/>
            <person name="Kobayashi T."/>
            <person name="Momoyama Y."/>
            <person name="Higashiyama T."/>
            <person name="Minoda A."/>
            <person name="Sano M."/>
            <person name="Nomoto H."/>
            <person name="Oishi K."/>
            <person name="Hayashi H."/>
            <person name="Ohta F."/>
            <person name="Nishizaka S."/>
            <person name="Haga S."/>
            <person name="Miura S."/>
            <person name="Morishita T."/>
            <person name="Kabeya Y."/>
            <person name="Terasawa K."/>
            <person name="Suzuki Y."/>
            <person name="Ishii Y."/>
            <person name="Asakawa S."/>
            <person name="Takano H."/>
            <person name="Ohta N."/>
            <person name="Kuroiwa H."/>
            <person name="Tanaka K."/>
            <person name="Shimizu N."/>
            <person name="Sugano S."/>
            <person name="Sato N."/>
            <person name="Nozaki H."/>
            <person name="Ogasawara N."/>
            <person name="Kohara Y."/>
            <person name="Kuroiwa T."/>
        </authorList>
    </citation>
    <scope>NUCLEOTIDE SEQUENCE [LARGE SCALE GENOMIC DNA]</scope>
    <source>
        <strain evidence="11 12">10D</strain>
    </source>
</reference>
<dbReference type="InterPro" id="IPR000146">
    <property type="entry name" value="FBPase_class-1"/>
</dbReference>
<dbReference type="GO" id="GO:0006094">
    <property type="term" value="P:gluconeogenesis"/>
    <property type="evidence" value="ECO:0007669"/>
    <property type="project" value="TreeGrafter"/>
</dbReference>
<feature type="domain" description="Fructose-1-6-bisphosphatase class 1 C-terminal" evidence="10">
    <location>
        <begin position="220"/>
        <end position="347"/>
    </location>
</feature>
<reference evidence="11 12" key="2">
    <citation type="journal article" date="2007" name="BMC Biol.">
        <title>A 100%-complete sequence reveals unusually simple genomic features in the hot-spring red alga Cyanidioschyzon merolae.</title>
        <authorList>
            <person name="Nozaki H."/>
            <person name="Takano H."/>
            <person name="Misumi O."/>
            <person name="Terasawa K."/>
            <person name="Matsuzaki M."/>
            <person name="Maruyama S."/>
            <person name="Nishida K."/>
            <person name="Yagisawa F."/>
            <person name="Yoshida Y."/>
            <person name="Fujiwara T."/>
            <person name="Takio S."/>
            <person name="Tamura K."/>
            <person name="Chung S.J."/>
            <person name="Nakamura S."/>
            <person name="Kuroiwa H."/>
            <person name="Tanaka K."/>
            <person name="Sato N."/>
            <person name="Kuroiwa T."/>
        </authorList>
    </citation>
    <scope>NUCLEOTIDE SEQUENCE [LARGE SCALE GENOMIC DNA]</scope>
    <source>
        <strain evidence="11 12">10D</strain>
    </source>
</reference>
<dbReference type="GO" id="GO:0005986">
    <property type="term" value="P:sucrose biosynthetic process"/>
    <property type="evidence" value="ECO:0007669"/>
    <property type="project" value="TreeGrafter"/>
</dbReference>
<comment type="similarity">
    <text evidence="2 8">Belongs to the FBPase class 1 family.</text>
</comment>
<evidence type="ECO:0000256" key="4">
    <source>
        <dbReference type="ARBA" id="ARBA00022490"/>
    </source>
</evidence>
<evidence type="ECO:0000256" key="8">
    <source>
        <dbReference type="RuleBase" id="RU000508"/>
    </source>
</evidence>
<name>M1V6P9_CYAM1</name>
<dbReference type="PRINTS" id="PR00115">
    <property type="entry name" value="F16BPHPHTASE"/>
</dbReference>
<evidence type="ECO:0000259" key="9">
    <source>
        <dbReference type="Pfam" id="PF00316"/>
    </source>
</evidence>
<evidence type="ECO:0000256" key="6">
    <source>
        <dbReference type="ARBA" id="ARBA00023277"/>
    </source>
</evidence>
<dbReference type="Proteomes" id="UP000007014">
    <property type="component" value="Chromosome 4"/>
</dbReference>
<keyword evidence="5 8" id="KW-0378">Hydrolase</keyword>
<dbReference type="OMA" id="ISNDIFC"/>
<dbReference type="HOGENOM" id="CLU_039977_2_2_1"/>
<evidence type="ECO:0000313" key="11">
    <source>
        <dbReference type="EMBL" id="BAM79129.1"/>
    </source>
</evidence>
<dbReference type="InterPro" id="IPR033391">
    <property type="entry name" value="FBPase_N"/>
</dbReference>
<dbReference type="EMBL" id="AP006486">
    <property type="protein sequence ID" value="BAM79129.1"/>
    <property type="molecule type" value="Genomic_DNA"/>
</dbReference>
<feature type="domain" description="Fructose-1-6-bisphosphatase class I N-terminal" evidence="9">
    <location>
        <begin position="40"/>
        <end position="212"/>
    </location>
</feature>
<keyword evidence="12" id="KW-1185">Reference proteome</keyword>
<dbReference type="OrthoDB" id="3855at2759"/>
<dbReference type="Pfam" id="PF18913">
    <property type="entry name" value="FBPase_C"/>
    <property type="match status" value="1"/>
</dbReference>
<dbReference type="GeneID" id="16992595"/>
<dbReference type="KEGG" id="cme:CYME_CMD041C"/>
<accession>M1V6P9</accession>
<evidence type="ECO:0000256" key="7">
    <source>
        <dbReference type="ARBA" id="ARBA00024331"/>
    </source>
</evidence>
<protein>
    <recommendedName>
        <fullName evidence="3">fructose-bisphosphatase</fullName>
        <ecNumber evidence="3">3.1.3.11</ecNumber>
    </recommendedName>
</protein>
<dbReference type="GO" id="GO:0006002">
    <property type="term" value="P:fructose 6-phosphate metabolic process"/>
    <property type="evidence" value="ECO:0007669"/>
    <property type="project" value="TreeGrafter"/>
</dbReference>
<dbReference type="GO" id="GO:0042132">
    <property type="term" value="F:fructose 1,6-bisphosphate 1-phosphatase activity"/>
    <property type="evidence" value="ECO:0007669"/>
    <property type="project" value="UniProtKB-EC"/>
</dbReference>
<keyword evidence="4" id="KW-0963">Cytoplasm</keyword>
<evidence type="ECO:0000259" key="10">
    <source>
        <dbReference type="Pfam" id="PF18913"/>
    </source>
</evidence>
<dbReference type="HAMAP" id="MF_01855">
    <property type="entry name" value="FBPase_class1"/>
    <property type="match status" value="1"/>
</dbReference>
<dbReference type="Gene3D" id="3.40.190.80">
    <property type="match status" value="1"/>
</dbReference>
<dbReference type="CDD" id="cd00354">
    <property type="entry name" value="FBPase"/>
    <property type="match status" value="1"/>
</dbReference>
<dbReference type="Pfam" id="PF00316">
    <property type="entry name" value="FBPase"/>
    <property type="match status" value="1"/>
</dbReference>
<dbReference type="SUPFAM" id="SSF56655">
    <property type="entry name" value="Carbohydrate phosphatase"/>
    <property type="match status" value="1"/>
</dbReference>
<dbReference type="EC" id="3.1.3.11" evidence="3"/>
<evidence type="ECO:0000256" key="5">
    <source>
        <dbReference type="ARBA" id="ARBA00022801"/>
    </source>
</evidence>
<dbReference type="InterPro" id="IPR028343">
    <property type="entry name" value="FBPtase"/>
</dbReference>
<dbReference type="AlphaFoldDB" id="M1V6P9"/>
<gene>
    <name evidence="11" type="ORF">CYME_CMD041C</name>
</gene>